<evidence type="ECO:0000313" key="2">
    <source>
        <dbReference type="EMBL" id="NNG67048.1"/>
    </source>
</evidence>
<comment type="caution">
    <text evidence="2">The sequence shown here is derived from an EMBL/GenBank/DDBJ whole genome shotgun (WGS) entry which is preliminary data.</text>
</comment>
<dbReference type="Gene3D" id="3.90.70.10">
    <property type="entry name" value="Cysteine proteinases"/>
    <property type="match status" value="1"/>
</dbReference>
<dbReference type="Proteomes" id="UP000529861">
    <property type="component" value="Unassembled WGS sequence"/>
</dbReference>
<evidence type="ECO:0000313" key="3">
    <source>
        <dbReference type="Proteomes" id="UP000529861"/>
    </source>
</evidence>
<feature type="domain" description="Peptidase C39-like" evidence="1">
    <location>
        <begin position="31"/>
        <end position="166"/>
    </location>
</feature>
<accession>A0A7Y2L761</accession>
<name>A0A7Y2L761_9THEO</name>
<evidence type="ECO:0000259" key="1">
    <source>
        <dbReference type="Pfam" id="PF13529"/>
    </source>
</evidence>
<sequence length="194" mass="21465">MAENTKTNNDNLIIQSYPDIPSSKQLSTNGYVGQPNKYTCGPTSAHNLLLTLGKNVSIDTLSNELGTTQDGTPFDTNRWSNVLNGHIGRSWYVGMWSPNIDSLWTAFVGDIIDGYPLILDTHISSSTAILPGYEGDPNINVWHYVTGVGYSGYYNAMHYVTYFDPNVFRQGAYGLHTVEVSVMQAAVRDRGIIY</sequence>
<organism evidence="2 3">
    <name type="scientific">Caldanaerobacter subterraneus</name>
    <dbReference type="NCBI Taxonomy" id="911092"/>
    <lineage>
        <taxon>Bacteria</taxon>
        <taxon>Bacillati</taxon>
        <taxon>Bacillota</taxon>
        <taxon>Clostridia</taxon>
        <taxon>Thermoanaerobacterales</taxon>
        <taxon>Thermoanaerobacteraceae</taxon>
        <taxon>Caldanaerobacter</taxon>
    </lineage>
</organism>
<reference evidence="2 3" key="1">
    <citation type="submission" date="2020-04" db="EMBL/GenBank/DDBJ databases">
        <title>Draft genome sequence of Caldanaerobacter sunterraneus. strain 1523vc isolated from Griffin hot spring, Kamchatka, Russia.</title>
        <authorList>
            <person name="Toshchakov S.V."/>
            <person name="Podosokorskaya O.A."/>
            <person name="Kublanov I.V."/>
            <person name="Korzhenkov A."/>
            <person name="Patrushev M.V."/>
        </authorList>
    </citation>
    <scope>NUCLEOTIDE SEQUENCE [LARGE SCALE GENOMIC DNA]</scope>
    <source>
        <strain evidence="2 3">1523vc</strain>
    </source>
</reference>
<dbReference type="Pfam" id="PF13529">
    <property type="entry name" value="Peptidase_C39_2"/>
    <property type="match status" value="1"/>
</dbReference>
<proteinExistence type="predicted"/>
<gene>
    <name evidence="2" type="ORF">HKI81_07365</name>
</gene>
<dbReference type="EMBL" id="JABEQB010000018">
    <property type="protein sequence ID" value="NNG67048.1"/>
    <property type="molecule type" value="Genomic_DNA"/>
</dbReference>
<dbReference type="InterPro" id="IPR039564">
    <property type="entry name" value="Peptidase_C39-like"/>
</dbReference>
<protein>
    <recommendedName>
        <fullName evidence="1">Peptidase C39-like domain-containing protein</fullName>
    </recommendedName>
</protein>
<dbReference type="AlphaFoldDB" id="A0A7Y2L761"/>